<comment type="subcellular location">
    <subcellularLocation>
        <location evidence="1">Membrane</location>
        <topology evidence="1">Multi-pass membrane protein</topology>
    </subcellularLocation>
</comment>
<feature type="transmembrane region" description="Helical" evidence="10">
    <location>
        <begin position="463"/>
        <end position="481"/>
    </location>
</feature>
<feature type="transmembrane region" description="Helical" evidence="10">
    <location>
        <begin position="621"/>
        <end position="639"/>
    </location>
</feature>
<sequence>MHFKLMALPSWFRVCASLLWALALFFSTAAHAAEADVRRIWQMLDYLAVDYGGAVKNGAVASASEFEEMREFAKTSQTKIAALEPHPERAALVAEAQMLSAAIEAKKSSEEVAASAKSLANHLLAVYPVPSAPAAPPLVGTAAATYQAQCASCHGATGNGDGPAGLKLDPRPVAFTDKDRARERSAFALYQAISQGIEGTAMPGFATILEPDRWALAFFIGQFAHANGEAVAGQKVWAENAAVRAQLTSLSALSRMTQADLAKQVGDEPASLAMAYLHAHPEAVVQKRVLSFDVARQKLAQSLAAVEKGQPGQATELALSAYLDGVEPIEPTLATRDSALMGRIETAMGRYRALLTSNAAMPELLAQVDVIHGLFKEADELLGSSADATAAYLGSLTILVREGLEALLVVVAMIAFLRKAERNDLLRYVHAGWVGAMVLGVVTWGVATYFVGISGASREVTEGLSSLFAAVVLLSVGMWMHQKSMAGAWQKYIHDKLSAALSRKSAWFMFGLSFIAVYREVFETILFYAALWEQGNHQSVLGGLASGVAILGIVALALLRFSARLPIGKFFSWSSALVAVLAVVLTGKGIAGLQEAGWLGASSFDGPRIDLLGLHPSLQGVIAQLLMAALVVAGFLWNARAAREAGAKPV</sequence>
<dbReference type="InterPro" id="IPR004923">
    <property type="entry name" value="FTR1/Fip1/EfeU"/>
</dbReference>
<keyword evidence="6 10" id="KW-1133">Transmembrane helix</keyword>
<dbReference type="PROSITE" id="PS51007">
    <property type="entry name" value="CYTC"/>
    <property type="match status" value="1"/>
</dbReference>
<name>A0A0K8NV25_PISS1</name>
<dbReference type="Pfam" id="PF13442">
    <property type="entry name" value="Cytochrome_CBB3"/>
    <property type="match status" value="1"/>
</dbReference>
<evidence type="ECO:0000259" key="12">
    <source>
        <dbReference type="PROSITE" id="PS51007"/>
    </source>
</evidence>
<feature type="chain" id="PRO_5005513398" evidence="11">
    <location>
        <begin position="33"/>
        <end position="650"/>
    </location>
</feature>
<evidence type="ECO:0000256" key="6">
    <source>
        <dbReference type="ARBA" id="ARBA00022989"/>
    </source>
</evidence>
<dbReference type="GO" id="GO:0046872">
    <property type="term" value="F:metal ion binding"/>
    <property type="evidence" value="ECO:0007669"/>
    <property type="project" value="UniProtKB-KW"/>
</dbReference>
<dbReference type="GO" id="GO:0009055">
    <property type="term" value="F:electron transfer activity"/>
    <property type="evidence" value="ECO:0007669"/>
    <property type="project" value="InterPro"/>
</dbReference>
<dbReference type="AlphaFoldDB" id="A0A0K8NV25"/>
<evidence type="ECO:0000256" key="4">
    <source>
        <dbReference type="ARBA" id="ARBA00022692"/>
    </source>
</evidence>
<evidence type="ECO:0000256" key="11">
    <source>
        <dbReference type="SAM" id="SignalP"/>
    </source>
</evidence>
<dbReference type="PANTHER" id="PTHR31632:SF2">
    <property type="entry name" value="PLASMA MEMBRANE IRON PERMEASE"/>
    <property type="match status" value="1"/>
</dbReference>
<evidence type="ECO:0000256" key="3">
    <source>
        <dbReference type="ARBA" id="ARBA00022617"/>
    </source>
</evidence>
<dbReference type="GO" id="GO:0020037">
    <property type="term" value="F:heme binding"/>
    <property type="evidence" value="ECO:0007669"/>
    <property type="project" value="InterPro"/>
</dbReference>
<dbReference type="InterPro" id="IPR009056">
    <property type="entry name" value="Cyt_c-like_dom"/>
</dbReference>
<reference evidence="13 14" key="2">
    <citation type="journal article" date="2016" name="Science">
        <title>A bacterium that degrades and assimilates poly(ethylene terephthalate).</title>
        <authorList>
            <person name="Yoshida S."/>
            <person name="Hiraga K."/>
            <person name="Takehana T."/>
            <person name="Taniguchi I."/>
            <person name="Yamaji H."/>
            <person name="Maeda Y."/>
            <person name="Toyohara K."/>
            <person name="Miyamoto K."/>
            <person name="Kimura Y."/>
            <person name="Oda K."/>
        </authorList>
    </citation>
    <scope>NUCLEOTIDE SEQUENCE [LARGE SCALE GENOMIC DNA]</scope>
    <source>
        <strain evidence="14">NBRC 110686 / TISTR 2288 / 201-F6</strain>
    </source>
</reference>
<proteinExistence type="inferred from homology"/>
<accession>A0A0K8NV25</accession>
<keyword evidence="14" id="KW-1185">Reference proteome</keyword>
<evidence type="ECO:0000256" key="8">
    <source>
        <dbReference type="ARBA" id="ARBA00023136"/>
    </source>
</evidence>
<evidence type="ECO:0000256" key="7">
    <source>
        <dbReference type="ARBA" id="ARBA00023004"/>
    </source>
</evidence>
<feature type="transmembrane region" description="Helical" evidence="10">
    <location>
        <begin position="390"/>
        <end position="416"/>
    </location>
</feature>
<evidence type="ECO:0000256" key="2">
    <source>
        <dbReference type="ARBA" id="ARBA00008333"/>
    </source>
</evidence>
<gene>
    <name evidence="13" type="ORF">ISF6_4020</name>
</gene>
<dbReference type="GO" id="GO:0015093">
    <property type="term" value="F:ferrous iron transmembrane transporter activity"/>
    <property type="evidence" value="ECO:0007669"/>
    <property type="project" value="TreeGrafter"/>
</dbReference>
<dbReference type="SUPFAM" id="SSF46626">
    <property type="entry name" value="Cytochrome c"/>
    <property type="match status" value="1"/>
</dbReference>
<evidence type="ECO:0000256" key="5">
    <source>
        <dbReference type="ARBA" id="ARBA00022723"/>
    </source>
</evidence>
<keyword evidence="5 9" id="KW-0479">Metal-binding</keyword>
<feature type="transmembrane region" description="Helical" evidence="10">
    <location>
        <begin position="540"/>
        <end position="559"/>
    </location>
</feature>
<comment type="similarity">
    <text evidence="2">Belongs to the oxidase-dependent Fe transporter (OFeT) (TC 9.A.10.1) family.</text>
</comment>
<feature type="domain" description="Cytochrome c" evidence="12">
    <location>
        <begin position="137"/>
        <end position="281"/>
    </location>
</feature>
<keyword evidence="3 9" id="KW-0349">Heme</keyword>
<dbReference type="EMBL" id="BBYR01000006">
    <property type="protein sequence ID" value="GAP34241.1"/>
    <property type="molecule type" value="Genomic_DNA"/>
</dbReference>
<dbReference type="GO" id="GO:0033573">
    <property type="term" value="C:high-affinity iron permease complex"/>
    <property type="evidence" value="ECO:0007669"/>
    <property type="project" value="InterPro"/>
</dbReference>
<feature type="transmembrane region" description="Helical" evidence="10">
    <location>
        <begin position="428"/>
        <end position="451"/>
    </location>
</feature>
<evidence type="ECO:0000256" key="10">
    <source>
        <dbReference type="SAM" id="Phobius"/>
    </source>
</evidence>
<keyword evidence="7 9" id="KW-0408">Iron</keyword>
<dbReference type="STRING" id="1547922.ISF6_4020"/>
<dbReference type="Pfam" id="PF03239">
    <property type="entry name" value="FTR1"/>
    <property type="match status" value="1"/>
</dbReference>
<dbReference type="Proteomes" id="UP000037660">
    <property type="component" value="Unassembled WGS sequence"/>
</dbReference>
<feature type="transmembrane region" description="Helical" evidence="10">
    <location>
        <begin position="571"/>
        <end position="591"/>
    </location>
</feature>
<evidence type="ECO:0000256" key="1">
    <source>
        <dbReference type="ARBA" id="ARBA00004141"/>
    </source>
</evidence>
<protein>
    <submittedName>
        <fullName evidence="13">Putative high-affinity iron permease</fullName>
    </submittedName>
</protein>
<feature type="transmembrane region" description="Helical" evidence="10">
    <location>
        <begin position="506"/>
        <end position="528"/>
    </location>
</feature>
<keyword evidence="4 10" id="KW-0812">Transmembrane</keyword>
<dbReference type="Gene3D" id="1.10.760.10">
    <property type="entry name" value="Cytochrome c-like domain"/>
    <property type="match status" value="1"/>
</dbReference>
<evidence type="ECO:0000256" key="9">
    <source>
        <dbReference type="PROSITE-ProRule" id="PRU00433"/>
    </source>
</evidence>
<evidence type="ECO:0000313" key="14">
    <source>
        <dbReference type="Proteomes" id="UP000037660"/>
    </source>
</evidence>
<organism evidence="13 14">
    <name type="scientific">Piscinibacter sakaiensis</name>
    <name type="common">Ideonella sakaiensis</name>
    <dbReference type="NCBI Taxonomy" id="1547922"/>
    <lineage>
        <taxon>Bacteria</taxon>
        <taxon>Pseudomonadati</taxon>
        <taxon>Pseudomonadota</taxon>
        <taxon>Betaproteobacteria</taxon>
        <taxon>Burkholderiales</taxon>
        <taxon>Sphaerotilaceae</taxon>
        <taxon>Piscinibacter</taxon>
    </lineage>
</organism>
<reference evidence="14" key="1">
    <citation type="submission" date="2015-07" db="EMBL/GenBank/DDBJ databases">
        <title>Discovery of a poly(ethylene terephthalate assimilation.</title>
        <authorList>
            <person name="Yoshida S."/>
            <person name="Hiraga K."/>
            <person name="Takehana T."/>
            <person name="Taniguchi I."/>
            <person name="Yamaji H."/>
            <person name="Maeda Y."/>
            <person name="Toyohara K."/>
            <person name="Miyamoto K."/>
            <person name="Kimura Y."/>
            <person name="Oda K."/>
        </authorList>
    </citation>
    <scope>NUCLEOTIDE SEQUENCE [LARGE SCALE GENOMIC DNA]</scope>
    <source>
        <strain evidence="14">NBRC 110686 / TISTR 2288 / 201-F6</strain>
    </source>
</reference>
<evidence type="ECO:0000313" key="13">
    <source>
        <dbReference type="EMBL" id="GAP34241.1"/>
    </source>
</evidence>
<dbReference type="InterPro" id="IPR036909">
    <property type="entry name" value="Cyt_c-like_dom_sf"/>
</dbReference>
<comment type="caution">
    <text evidence="13">The sequence shown here is derived from an EMBL/GenBank/DDBJ whole genome shotgun (WGS) entry which is preliminary data.</text>
</comment>
<keyword evidence="8 10" id="KW-0472">Membrane</keyword>
<dbReference type="PANTHER" id="PTHR31632">
    <property type="entry name" value="IRON TRANSPORTER FTH1"/>
    <property type="match status" value="1"/>
</dbReference>
<keyword evidence="11" id="KW-0732">Signal</keyword>
<feature type="signal peptide" evidence="11">
    <location>
        <begin position="1"/>
        <end position="32"/>
    </location>
</feature>